<comment type="similarity">
    <text evidence="1">Belongs to the eukaryotic ribosomal protein eL24 family.</text>
</comment>
<protein>
    <submittedName>
        <fullName evidence="8">60S ribosomal protein L24</fullName>
    </submittedName>
</protein>
<dbReference type="PROSITE" id="PS01073">
    <property type="entry name" value="RIBOSOMAL_L24E"/>
    <property type="match status" value="1"/>
</dbReference>
<evidence type="ECO:0000256" key="4">
    <source>
        <dbReference type="ARBA" id="ARBA00023274"/>
    </source>
</evidence>
<dbReference type="SMART" id="SM00184">
    <property type="entry name" value="RING"/>
    <property type="match status" value="1"/>
</dbReference>
<dbReference type="InterPro" id="IPR039396">
    <property type="entry name" value="Deltex_C"/>
</dbReference>
<dbReference type="EMBL" id="JAAAXW010000011">
    <property type="protein sequence ID" value="KAF9550354.1"/>
    <property type="molecule type" value="Genomic_DNA"/>
</dbReference>
<evidence type="ECO:0000313" key="9">
    <source>
        <dbReference type="Proteomes" id="UP000723463"/>
    </source>
</evidence>
<dbReference type="GO" id="GO:0002181">
    <property type="term" value="P:cytoplasmic translation"/>
    <property type="evidence" value="ECO:0007669"/>
    <property type="project" value="TreeGrafter"/>
</dbReference>
<dbReference type="InterPro" id="IPR001841">
    <property type="entry name" value="Znf_RING"/>
</dbReference>
<comment type="similarity">
    <text evidence="2">Belongs to the Deltex family.</text>
</comment>
<feature type="compositionally biased region" description="Basic and acidic residues" evidence="6">
    <location>
        <begin position="1250"/>
        <end position="1273"/>
    </location>
</feature>
<dbReference type="Pfam" id="PF00644">
    <property type="entry name" value="PARP"/>
    <property type="match status" value="1"/>
</dbReference>
<dbReference type="Gene3D" id="3.30.40.10">
    <property type="entry name" value="Zinc/RING finger domain, C3HC4 (zinc finger)"/>
    <property type="match status" value="1"/>
</dbReference>
<dbReference type="InterPro" id="IPR039399">
    <property type="entry name" value="Deltex_C_sf"/>
</dbReference>
<evidence type="ECO:0000259" key="7">
    <source>
        <dbReference type="PROSITE" id="PS50089"/>
    </source>
</evidence>
<dbReference type="Proteomes" id="UP000723463">
    <property type="component" value="Unassembled WGS sequence"/>
</dbReference>
<dbReference type="PROSITE" id="PS50089">
    <property type="entry name" value="ZF_RING_2"/>
    <property type="match status" value="1"/>
</dbReference>
<dbReference type="PANTHER" id="PTHR10792">
    <property type="entry name" value="60S RIBOSOMAL PROTEIN L24"/>
    <property type="match status" value="1"/>
</dbReference>
<dbReference type="PANTHER" id="PTHR10792:SF1">
    <property type="entry name" value="RIBOSOMAL PROTEIN L24"/>
    <property type="match status" value="1"/>
</dbReference>
<keyword evidence="9" id="KW-1185">Reference proteome</keyword>
<dbReference type="Pfam" id="PF01246">
    <property type="entry name" value="Ribosomal_L24e"/>
    <property type="match status" value="1"/>
</dbReference>
<keyword evidence="5" id="KW-0862">Zinc</keyword>
<sequence>MALKKSAETAEYSDQFIPLFDTSPAAPPTFIDLSRLTLPTLYDTLCSDFFNHTRCPTDFAIQRIQILSNTITWNRYQTEKRLRRRREYEKQLAFCAAIDNMLINGDAVTYTSASAFASTDAIPASDILSTTLPSHSMEAKLLFKDELLFHGTRKANLPSILTNGLDPRLSHRRNYGAGCYFSDSIEKCMQYVDRQTEIEQEYAVLVCAVLLGRVLVEPEDRKARVLKSDSFFLPDGYDSAVETDFWKEWIVYDKAQILPLAVIHFKATNDPASYYRLSKGDLGSLSLNHTNILVPVLSLVTVSPVTAPSTPADGEYINPDAFDTKSEHPLLTDWYKPDPEMALVLESLLNTCPGPCRVRIFFPGTRRVQLLQNFQFPATPTDMHWIVSSPSHLLNGPICLSQETLVMLKKTAATLKEVGDRQKEKHRSIEELRKTQAQAINAPLQQIPHFELLLERWECDISELEMARNTIRESFTEEYNKLYPLGNWHWDDVMMSQCNQLILAMEVKYADAIIIDSGTTWMPEQVALGLMAAGEHRQLAELEEADRKRMAAEELDLEREMATQGAFAAKQVIHLGHTFNEDLENALLMHRASVVETPLQRQCSNSSQPQQQQLQRQPQPQEQQQVLKWVNHDLVLRDLCYRHQIAIEVTVTNYTYALKTSTDDFKPLLTAAKSTISMVDLLSHIKDPFMDIFQPQALSSSSSSTVSRCPHFRWWDIVPMAVFQTQMPAPQFWPVNPRTRIPARPFCHLADYIEWIFNKAYPTTRTTTVWDMIDPWIQPAIRGLSSRSGTVVFNGDQRQAEIEKLGGSMLDSLLLKLPPGTPLLAVNNATHQWRFATEACPICTDPLLTVGRNQRRSMRLPRDADKRVVQLHKCCHCFHEGCIKTWFLGKETLLKCPSCNTPCINVDPPTAVDSRRSTRAYSSSSPSSSGTNIRGAMKLGPMPNATMSYTFDPRLCCYFIFFYIPEHTITIPNEHDPRITATITIKEEWRHAIVPFSARLGPLLMIRLICAFYYGQFFRVGHSVTRGVENVVVWNGIHMRTTLNGAYGFPAPMFERSCWTEVDLKGVAVGLEELLLLDAAGEGSLQPQQGEREEEDVRMVERRRGAILDKRRLFQGSPQGKDGAFKRDLEPERHGEPLMGHLSPVVIEICAFSGAKIYPGKGKIYVRIDNRSFRFVNGKAESLFLQRKNPRKISWTVLFRRMHKKGISEEVTKKRTRRTVKHQRAVVGASWEAIRAKRNQKPEVRAAARAAALRDGKEKKKATDATKKSEKAKNATAAARGQPKFSKQAAKGAKVAIANTSR</sequence>
<dbReference type="SUPFAM" id="SSF56399">
    <property type="entry name" value="ADP-ribosylation"/>
    <property type="match status" value="1"/>
</dbReference>
<feature type="region of interest" description="Disordered" evidence="6">
    <location>
        <begin position="914"/>
        <end position="934"/>
    </location>
</feature>
<dbReference type="CDD" id="cd00472">
    <property type="entry name" value="Ribosomal_L24e_L24"/>
    <property type="match status" value="1"/>
</dbReference>
<evidence type="ECO:0000256" key="3">
    <source>
        <dbReference type="ARBA" id="ARBA00022980"/>
    </source>
</evidence>
<gene>
    <name evidence="8" type="primary">RPL24_1</name>
    <name evidence="8" type="ORF">EC957_000656</name>
</gene>
<dbReference type="GO" id="GO:0003735">
    <property type="term" value="F:structural constituent of ribosome"/>
    <property type="evidence" value="ECO:0007669"/>
    <property type="project" value="InterPro"/>
</dbReference>
<proteinExistence type="inferred from homology"/>
<keyword evidence="5" id="KW-0863">Zinc-finger</keyword>
<dbReference type="SUPFAM" id="SSF57850">
    <property type="entry name" value="RING/U-box"/>
    <property type="match status" value="1"/>
</dbReference>
<dbReference type="InterPro" id="IPR023442">
    <property type="entry name" value="Ribosomal_eL24_CS"/>
</dbReference>
<feature type="compositionally biased region" description="Low complexity" evidence="6">
    <location>
        <begin position="919"/>
        <end position="929"/>
    </location>
</feature>
<dbReference type="Pfam" id="PF18102">
    <property type="entry name" value="DTC"/>
    <property type="match status" value="1"/>
</dbReference>
<accession>A0A9P6FHR1</accession>
<feature type="region of interest" description="Disordered" evidence="6">
    <location>
        <begin position="1250"/>
        <end position="1302"/>
    </location>
</feature>
<dbReference type="GO" id="GO:0022625">
    <property type="term" value="C:cytosolic large ribosomal subunit"/>
    <property type="evidence" value="ECO:0007669"/>
    <property type="project" value="TreeGrafter"/>
</dbReference>
<evidence type="ECO:0000256" key="5">
    <source>
        <dbReference type="PROSITE-ProRule" id="PRU00175"/>
    </source>
</evidence>
<keyword evidence="5" id="KW-0479">Metal-binding</keyword>
<dbReference type="GO" id="GO:0003950">
    <property type="term" value="F:NAD+ poly-ADP-ribosyltransferase activity"/>
    <property type="evidence" value="ECO:0007669"/>
    <property type="project" value="InterPro"/>
</dbReference>
<keyword evidence="3 8" id="KW-0689">Ribosomal protein</keyword>
<dbReference type="GO" id="GO:0003729">
    <property type="term" value="F:mRNA binding"/>
    <property type="evidence" value="ECO:0007669"/>
    <property type="project" value="TreeGrafter"/>
</dbReference>
<dbReference type="InterPro" id="IPR056366">
    <property type="entry name" value="Ribosomal_eL24"/>
</dbReference>
<dbReference type="InterPro" id="IPR012317">
    <property type="entry name" value="Poly(ADP-ribose)pol_cat_dom"/>
</dbReference>
<evidence type="ECO:0000256" key="6">
    <source>
        <dbReference type="SAM" id="MobiDB-lite"/>
    </source>
</evidence>
<dbReference type="InterPro" id="IPR013083">
    <property type="entry name" value="Znf_RING/FYVE/PHD"/>
</dbReference>
<dbReference type="Gene3D" id="2.30.170.20">
    <property type="entry name" value="Ribosomal protein L24e"/>
    <property type="match status" value="1"/>
</dbReference>
<dbReference type="FunFam" id="2.30.170.20:FF:000002">
    <property type="entry name" value="60S ribosomal protein L24"/>
    <property type="match status" value="1"/>
</dbReference>
<dbReference type="InterPro" id="IPR000988">
    <property type="entry name" value="Ribosomal_eL24-rel_N"/>
</dbReference>
<dbReference type="Gene3D" id="3.90.228.10">
    <property type="match status" value="1"/>
</dbReference>
<organism evidence="8 9">
    <name type="scientific">Mortierella hygrophila</name>
    <dbReference type="NCBI Taxonomy" id="979708"/>
    <lineage>
        <taxon>Eukaryota</taxon>
        <taxon>Fungi</taxon>
        <taxon>Fungi incertae sedis</taxon>
        <taxon>Mucoromycota</taxon>
        <taxon>Mortierellomycotina</taxon>
        <taxon>Mortierellomycetes</taxon>
        <taxon>Mortierellales</taxon>
        <taxon>Mortierellaceae</taxon>
        <taxon>Mortierella</taxon>
    </lineage>
</organism>
<evidence type="ECO:0000256" key="2">
    <source>
        <dbReference type="ARBA" id="ARBA00009413"/>
    </source>
</evidence>
<dbReference type="SUPFAM" id="SSF57716">
    <property type="entry name" value="Glucocorticoid receptor-like (DNA-binding domain)"/>
    <property type="match status" value="1"/>
</dbReference>
<feature type="domain" description="RING-type" evidence="7">
    <location>
        <begin position="840"/>
        <end position="900"/>
    </location>
</feature>
<dbReference type="Gene3D" id="3.30.390.130">
    <property type="match status" value="1"/>
</dbReference>
<dbReference type="InterPro" id="IPR038630">
    <property type="entry name" value="L24e/L24_sf"/>
</dbReference>
<evidence type="ECO:0000313" key="8">
    <source>
        <dbReference type="EMBL" id="KAF9550354.1"/>
    </source>
</evidence>
<dbReference type="Gene3D" id="6.10.250.1270">
    <property type="match status" value="1"/>
</dbReference>
<comment type="caution">
    <text evidence="8">The sequence shown here is derived from an EMBL/GenBank/DDBJ whole genome shotgun (WGS) entry which is preliminary data.</text>
</comment>
<dbReference type="GO" id="GO:0008270">
    <property type="term" value="F:zinc ion binding"/>
    <property type="evidence" value="ECO:0007669"/>
    <property type="project" value="UniProtKB-KW"/>
</dbReference>
<reference evidence="8" key="1">
    <citation type="journal article" date="2020" name="Fungal Divers.">
        <title>Resolving the Mortierellaceae phylogeny through synthesis of multi-gene phylogenetics and phylogenomics.</title>
        <authorList>
            <person name="Vandepol N."/>
            <person name="Liber J."/>
            <person name="Desiro A."/>
            <person name="Na H."/>
            <person name="Kennedy M."/>
            <person name="Barry K."/>
            <person name="Grigoriev I.V."/>
            <person name="Miller A.N."/>
            <person name="O'Donnell K."/>
            <person name="Stajich J.E."/>
            <person name="Bonito G."/>
        </authorList>
    </citation>
    <scope>NUCLEOTIDE SEQUENCE</scope>
    <source>
        <strain evidence="8">NRRL 2591</strain>
    </source>
</reference>
<name>A0A9P6FHR1_9FUNG</name>
<evidence type="ECO:0000256" key="1">
    <source>
        <dbReference type="ARBA" id="ARBA00005647"/>
    </source>
</evidence>
<keyword evidence="4" id="KW-0687">Ribonucleoprotein</keyword>